<dbReference type="Gene3D" id="1.10.287.70">
    <property type="match status" value="1"/>
</dbReference>
<feature type="transmembrane region" description="Helical" evidence="9">
    <location>
        <begin position="268"/>
        <end position="288"/>
    </location>
</feature>
<dbReference type="Gene3D" id="1.20.120.80">
    <property type="entry name" value="Cytochrome c oxidase, subunit III, four-helix bundle"/>
    <property type="match status" value="1"/>
</dbReference>
<keyword evidence="6 9" id="KW-1133">Transmembrane helix</keyword>
<dbReference type="InterPro" id="IPR000298">
    <property type="entry name" value="Cyt_c_oxidase-like_su3"/>
</dbReference>
<keyword evidence="5" id="KW-1278">Translocase</keyword>
<evidence type="ECO:0000256" key="7">
    <source>
        <dbReference type="ARBA" id="ARBA00023136"/>
    </source>
</evidence>
<dbReference type="GO" id="GO:0016020">
    <property type="term" value="C:membrane"/>
    <property type="evidence" value="ECO:0007669"/>
    <property type="project" value="UniProtKB-SubCell"/>
</dbReference>
<evidence type="ECO:0000256" key="5">
    <source>
        <dbReference type="ARBA" id="ARBA00022967"/>
    </source>
</evidence>
<dbReference type="GO" id="GO:0004129">
    <property type="term" value="F:cytochrome-c oxidase activity"/>
    <property type="evidence" value="ECO:0007669"/>
    <property type="project" value="InterPro"/>
</dbReference>
<feature type="domain" description="Heme-copper oxidase subunit III family profile" evidence="10">
    <location>
        <begin position="30"/>
        <end position="289"/>
    </location>
</feature>
<geneLocation type="mitochondrion" evidence="11"/>
<keyword evidence="7 9" id="KW-0472">Membrane</keyword>
<dbReference type="GO" id="GO:0005739">
    <property type="term" value="C:mitochondrion"/>
    <property type="evidence" value="ECO:0007669"/>
    <property type="project" value="TreeGrafter"/>
</dbReference>
<feature type="transmembrane region" description="Helical" evidence="9">
    <location>
        <begin position="111"/>
        <end position="130"/>
    </location>
</feature>
<dbReference type="GO" id="GO:0006123">
    <property type="term" value="P:mitochondrial electron transport, cytochrome c to oxygen"/>
    <property type="evidence" value="ECO:0007669"/>
    <property type="project" value="TreeGrafter"/>
</dbReference>
<comment type="similarity">
    <text evidence="2 8">Belongs to the cytochrome c oxidase subunit 3 family.</text>
</comment>
<keyword evidence="8 11" id="KW-0496">Mitochondrion</keyword>
<dbReference type="AlphaFoldDB" id="A0A6H0R223"/>
<evidence type="ECO:0000259" key="10">
    <source>
        <dbReference type="PROSITE" id="PS50253"/>
    </source>
</evidence>
<evidence type="ECO:0000313" key="11">
    <source>
        <dbReference type="EMBL" id="QIV68121.1"/>
    </source>
</evidence>
<evidence type="ECO:0000256" key="2">
    <source>
        <dbReference type="ARBA" id="ARBA00010581"/>
    </source>
</evidence>
<feature type="transmembrane region" description="Helical" evidence="9">
    <location>
        <begin position="225"/>
        <end position="247"/>
    </location>
</feature>
<dbReference type="InterPro" id="IPR013833">
    <property type="entry name" value="Cyt_c_oxidase_su3_a-hlx"/>
</dbReference>
<evidence type="ECO:0000256" key="9">
    <source>
        <dbReference type="SAM" id="Phobius"/>
    </source>
</evidence>
<dbReference type="InterPro" id="IPR033945">
    <property type="entry name" value="Cyt_c_oxase_su3_dom"/>
</dbReference>
<dbReference type="PANTHER" id="PTHR11403:SF7">
    <property type="entry name" value="CYTOCHROME C OXIDASE SUBUNIT 3"/>
    <property type="match status" value="1"/>
</dbReference>
<dbReference type="InterPro" id="IPR035973">
    <property type="entry name" value="Cyt_c_oxidase_su3-like_sf"/>
</dbReference>
<dbReference type="InterPro" id="IPR024791">
    <property type="entry name" value="Cyt_c/ubiquinol_Oxase_su3"/>
</dbReference>
<dbReference type="SUPFAM" id="SSF81452">
    <property type="entry name" value="Cytochrome c oxidase subunit III-like"/>
    <property type="match status" value="1"/>
</dbReference>
<evidence type="ECO:0000256" key="3">
    <source>
        <dbReference type="ARBA" id="ARBA00015944"/>
    </source>
</evidence>
<dbReference type="Pfam" id="PF00510">
    <property type="entry name" value="COX3"/>
    <property type="match status" value="1"/>
</dbReference>
<comment type="function">
    <text evidence="8">Component of the cytochrome c oxidase, the last enzyme in the mitochondrial electron transport chain which drives oxidative phosphorylation. The respiratory chain contains 3 multisubunit complexes succinate dehydrogenase (complex II, CII), ubiquinol-cytochrome c oxidoreductase (cytochrome b-c1 complex, complex III, CIII) and cytochrome c oxidase (complex IV, CIV), that cooperate to transfer electrons derived from NADH and succinate to molecular oxygen, creating an electrochemical gradient over the inner membrane that drives transmembrane transport and the ATP synthase. Cytochrome c oxidase is the component of the respiratory chain that catalyzes the reduction of oxygen to water. Electrons originating from reduced cytochrome c in the intermembrane space (IMS) are transferred via the dinuclear copper A center (CU(A)) of subunit 2 and heme A of subunit 1 to the active site in subunit 1, a binuclear center (BNC) formed by heme A3 and copper B (CU(B)). The BNC reduces molecular oxygen to 2 water molecules using 4 electrons from cytochrome c in the IMS and 4 protons from the mitochondrial matrix.</text>
</comment>
<gene>
    <name evidence="11" type="primary">cox3</name>
</gene>
<name>A0A6H0R223_9CHLO</name>
<evidence type="ECO:0000256" key="6">
    <source>
        <dbReference type="ARBA" id="ARBA00022989"/>
    </source>
</evidence>
<evidence type="ECO:0000256" key="1">
    <source>
        <dbReference type="ARBA" id="ARBA00004141"/>
    </source>
</evidence>
<proteinExistence type="inferred from homology"/>
<dbReference type="PROSITE" id="PS50253">
    <property type="entry name" value="COX3"/>
    <property type="match status" value="1"/>
</dbReference>
<comment type="subcellular location">
    <subcellularLocation>
        <location evidence="1">Membrane</location>
        <topology evidence="1">Multi-pass membrane protein</topology>
    </subcellularLocation>
</comment>
<sequence>MASTTLPPTWWERHRDEYLLADCLQEQLRRKSPYHLVELSPHPFFAGISRLWFTSGVRRWCHQSSLGGWSRLLGLGSLLYVMTVWWRDIVREATFQGNHPRRVTGSHRLGVVWFIVNEVFFFRAFFWRFYHSALVPVVDLWLQYPPRGIETVDVLGIPLKNTLILLRSGVRVTWRHKGTLAGSKEAVTQGLWLTLGCAAIFTRIQGFEYWVAPFTLSDGIYGSTFFMATGFHGFHVIVGSITLRVALLRHQSGHLTVRNHKGFEAARWYWHFVDVVWLFLFLSVYWWGA</sequence>
<accession>A0A6H0R223</accession>
<evidence type="ECO:0000256" key="4">
    <source>
        <dbReference type="ARBA" id="ARBA00022692"/>
    </source>
</evidence>
<evidence type="ECO:0000256" key="8">
    <source>
        <dbReference type="RuleBase" id="RU003375"/>
    </source>
</evidence>
<organism evidence="11">
    <name type="scientific">Marsupiomonas sp. NIES 1824</name>
    <dbReference type="NCBI Taxonomy" id="1562198"/>
    <lineage>
        <taxon>Eukaryota</taxon>
        <taxon>Viridiplantae</taxon>
        <taxon>Chlorophyta</taxon>
        <taxon>core chlorophytes</taxon>
        <taxon>Pedinophyceae</taxon>
        <taxon>Marsupiomonadales</taxon>
        <taxon>Marsupiomonadaceae</taxon>
        <taxon>Marsupiomonas</taxon>
    </lineage>
</organism>
<dbReference type="CDD" id="cd01665">
    <property type="entry name" value="Cyt_c_Oxidase_III"/>
    <property type="match status" value="1"/>
</dbReference>
<dbReference type="EMBL" id="MN782006">
    <property type="protein sequence ID" value="QIV68121.1"/>
    <property type="molecule type" value="Genomic_DNA"/>
</dbReference>
<keyword evidence="4 8" id="KW-0812">Transmembrane</keyword>
<reference evidence="11" key="1">
    <citation type="journal article" date="2020" name="Mitochondrial DNA Part B Resour">
        <title>Complete mitogenome of the chlorophyte green alga Marsupiomonas sp. NIES 1824 (Pedinophyceae).</title>
        <authorList>
            <person name="Turmel M."/>
            <person name="Otis C."/>
            <person name="Lemieux C."/>
        </authorList>
    </citation>
    <scope>NUCLEOTIDE SEQUENCE</scope>
</reference>
<dbReference type="PANTHER" id="PTHR11403">
    <property type="entry name" value="CYTOCHROME C OXIDASE SUBUNIT III"/>
    <property type="match status" value="1"/>
</dbReference>
<protein>
    <recommendedName>
        <fullName evidence="3 8">Cytochrome c oxidase subunit 3</fullName>
    </recommendedName>
</protein>